<feature type="transmembrane region" description="Helical" evidence="1">
    <location>
        <begin position="25"/>
        <end position="48"/>
    </location>
</feature>
<keyword evidence="1" id="KW-0472">Membrane</keyword>
<gene>
    <name evidence="2" type="ORF">EHF44_26420</name>
</gene>
<dbReference type="OrthoDB" id="4808534at2"/>
<name>A0A3G8H8T2_9BURK</name>
<reference evidence="3" key="1">
    <citation type="submission" date="2018-11" db="EMBL/GenBank/DDBJ databases">
        <title>FDA dAtabase for Regulatory Grade micrObial Sequences (FDA-ARGOS): Supporting development and validation of Infectious Disease Dx tests.</title>
        <authorList>
            <person name="Goldberg B."/>
            <person name="Campos J."/>
            <person name="Tallon L."/>
            <person name="Sadzewicz L."/>
            <person name="Zhao X."/>
            <person name="Vavikolanu K."/>
            <person name="Mehta A."/>
            <person name="Aluvathingal J."/>
            <person name="Nadendla S."/>
            <person name="Geyer C."/>
            <person name="Nandy P."/>
            <person name="Yan Y."/>
            <person name="Sichtig H."/>
        </authorList>
    </citation>
    <scope>NUCLEOTIDE SEQUENCE [LARGE SCALE GENOMIC DNA]</scope>
    <source>
        <strain evidence="3">FDAARGOS_614</strain>
    </source>
</reference>
<dbReference type="EMBL" id="CP033970">
    <property type="protein sequence ID" value="AZG16891.1"/>
    <property type="molecule type" value="Genomic_DNA"/>
</dbReference>
<sequence>MHPHENASERRLVEVWGDTADTTHLAWSIAIGAAVSLTCYWAASRLLAAVVDSPELARAYAMLAGLFGCLVAGLICAMLFKPKRIVVENETGQTAARLDALRKLAEDAGGIGPIHALPPVVVAELRELQLLELFHSPEHPGAAPASAPVAQALAQRQAV</sequence>
<dbReference type="AlphaFoldDB" id="A0A3G8H8T2"/>
<evidence type="ECO:0000256" key="1">
    <source>
        <dbReference type="SAM" id="Phobius"/>
    </source>
</evidence>
<keyword evidence="1" id="KW-1133">Transmembrane helix</keyword>
<organism evidence="2 3">
    <name type="scientific">Cupriavidus pauculus</name>
    <dbReference type="NCBI Taxonomy" id="82633"/>
    <lineage>
        <taxon>Bacteria</taxon>
        <taxon>Pseudomonadati</taxon>
        <taxon>Pseudomonadota</taxon>
        <taxon>Betaproteobacteria</taxon>
        <taxon>Burkholderiales</taxon>
        <taxon>Burkholderiaceae</taxon>
        <taxon>Cupriavidus</taxon>
    </lineage>
</organism>
<evidence type="ECO:0000313" key="3">
    <source>
        <dbReference type="Proteomes" id="UP000270411"/>
    </source>
</evidence>
<dbReference type="Proteomes" id="UP000270411">
    <property type="component" value="Chromosome 2"/>
</dbReference>
<protein>
    <submittedName>
        <fullName evidence="2">Uncharacterized protein</fullName>
    </submittedName>
</protein>
<proteinExistence type="predicted"/>
<dbReference type="KEGG" id="cpau:EHF44_26420"/>
<evidence type="ECO:0000313" key="2">
    <source>
        <dbReference type="EMBL" id="AZG16891.1"/>
    </source>
</evidence>
<dbReference type="RefSeq" id="WP_124686622.1">
    <property type="nucleotide sequence ID" value="NZ_CP033970.1"/>
</dbReference>
<feature type="transmembrane region" description="Helical" evidence="1">
    <location>
        <begin position="60"/>
        <end position="80"/>
    </location>
</feature>
<keyword evidence="1" id="KW-0812">Transmembrane</keyword>
<accession>A0A3G8H8T2</accession>